<feature type="transmembrane region" description="Helical" evidence="1">
    <location>
        <begin position="44"/>
        <end position="62"/>
    </location>
</feature>
<dbReference type="EMBL" id="LAPV01000009">
    <property type="protein sequence ID" value="KKC34849.1"/>
    <property type="molecule type" value="Genomic_DNA"/>
</dbReference>
<dbReference type="EMBL" id="FOMB01000002">
    <property type="protein sequence ID" value="SFC10530.1"/>
    <property type="molecule type" value="Genomic_DNA"/>
</dbReference>
<keyword evidence="1" id="KW-1133">Transmembrane helix</keyword>
<dbReference type="Proteomes" id="UP000033519">
    <property type="component" value="Unassembled WGS sequence"/>
</dbReference>
<keyword evidence="1" id="KW-0812">Transmembrane</keyword>
<evidence type="ECO:0000313" key="3">
    <source>
        <dbReference type="EMBL" id="SFC10530.1"/>
    </source>
</evidence>
<accession>A0A0F5Q449</accession>
<dbReference type="PATRIC" id="fig|728005.3.peg.4277"/>
<organism evidence="3 5">
    <name type="scientific">Devosia psychrophila</name>
    <dbReference type="NCBI Taxonomy" id="728005"/>
    <lineage>
        <taxon>Bacteria</taxon>
        <taxon>Pseudomonadati</taxon>
        <taxon>Pseudomonadota</taxon>
        <taxon>Alphaproteobacteria</taxon>
        <taxon>Hyphomicrobiales</taxon>
        <taxon>Devosiaceae</taxon>
        <taxon>Devosia</taxon>
    </lineage>
</organism>
<keyword evidence="4" id="KW-1185">Reference proteome</keyword>
<name>A0A0F5Q449_9HYPH</name>
<dbReference type="STRING" id="728005.SAMN04488059_102149"/>
<keyword evidence="1" id="KW-0472">Membrane</keyword>
<dbReference type="AlphaFoldDB" id="A0A0F5Q449"/>
<evidence type="ECO:0000313" key="4">
    <source>
        <dbReference type="Proteomes" id="UP000033519"/>
    </source>
</evidence>
<dbReference type="Proteomes" id="UP000182258">
    <property type="component" value="Unassembled WGS sequence"/>
</dbReference>
<reference evidence="3 5" key="2">
    <citation type="submission" date="2016-10" db="EMBL/GenBank/DDBJ databases">
        <authorList>
            <person name="de Groot N.N."/>
        </authorList>
    </citation>
    <scope>NUCLEOTIDE SEQUENCE [LARGE SCALE GENOMIC DNA]</scope>
    <source>
        <strain evidence="3 5">CGMCC 1.10210</strain>
    </source>
</reference>
<gene>
    <name evidence="3" type="ORF">SAMN04488059_102149</name>
    <name evidence="2" type="ORF">WH91_01090</name>
</gene>
<proteinExistence type="predicted"/>
<evidence type="ECO:0000313" key="5">
    <source>
        <dbReference type="Proteomes" id="UP000182258"/>
    </source>
</evidence>
<protein>
    <submittedName>
        <fullName evidence="3">Uncharacterized protein</fullName>
    </submittedName>
</protein>
<sequence length="68" mass="7057">MFIAVIAGLGTWLGLSLVAAVAQGIGRGMGNLGRLLFGLQPWKGVIQVVCWFAAAWAGFSVFDAMGGM</sequence>
<evidence type="ECO:0000256" key="1">
    <source>
        <dbReference type="SAM" id="Phobius"/>
    </source>
</evidence>
<reference evidence="2 4" key="1">
    <citation type="submission" date="2015-03" db="EMBL/GenBank/DDBJ databases">
        <authorList>
            <person name="Lepp D."/>
            <person name="Hassan Y.I."/>
            <person name="Li X.-Z."/>
            <person name="Zhou T."/>
        </authorList>
    </citation>
    <scope>NUCLEOTIDE SEQUENCE [LARGE SCALE GENOMIC DNA]</scope>
    <source>
        <strain evidence="2 4">Cr7-05</strain>
    </source>
</reference>
<evidence type="ECO:0000313" key="2">
    <source>
        <dbReference type="EMBL" id="KKC34849.1"/>
    </source>
</evidence>